<keyword evidence="11" id="KW-1185">Reference proteome</keyword>
<reference evidence="8 11" key="2">
    <citation type="submission" date="2019-07" db="EMBL/GenBank/DDBJ databases">
        <title>Whole genome shotgun sequence of Staphylococcus gallinarum NBRC 109767.</title>
        <authorList>
            <person name="Hosoyama A."/>
            <person name="Uohara A."/>
            <person name="Ohji S."/>
            <person name="Ichikawa N."/>
        </authorList>
    </citation>
    <scope>NUCLEOTIDE SEQUENCE [LARGE SCALE GENOMIC DNA]</scope>
    <source>
        <strain evidence="8 11">NBRC 109767</strain>
    </source>
</reference>
<evidence type="ECO:0000256" key="3">
    <source>
        <dbReference type="ARBA" id="ARBA00015991"/>
    </source>
</evidence>
<dbReference type="Pfam" id="PF00708">
    <property type="entry name" value="Acylphosphatase"/>
    <property type="match status" value="1"/>
</dbReference>
<dbReference type="GeneID" id="93845243"/>
<dbReference type="Proteomes" id="UP000321057">
    <property type="component" value="Unassembled WGS sequence"/>
</dbReference>
<comment type="catalytic activity">
    <reaction evidence="4 5">
        <text>an acyl phosphate + H2O = a carboxylate + phosphate + H(+)</text>
        <dbReference type="Rhea" id="RHEA:14965"/>
        <dbReference type="ChEBI" id="CHEBI:15377"/>
        <dbReference type="ChEBI" id="CHEBI:15378"/>
        <dbReference type="ChEBI" id="CHEBI:29067"/>
        <dbReference type="ChEBI" id="CHEBI:43474"/>
        <dbReference type="ChEBI" id="CHEBI:59918"/>
        <dbReference type="EC" id="3.6.1.7"/>
    </reaction>
</comment>
<dbReference type="PANTHER" id="PTHR42959:SF1">
    <property type="entry name" value="CARBAMOYLTRANSFERASE HYPF"/>
    <property type="match status" value="1"/>
</dbReference>
<dbReference type="EMBL" id="BKAX01000003">
    <property type="protein sequence ID" value="GEQ05100.1"/>
    <property type="molecule type" value="Genomic_DNA"/>
</dbReference>
<evidence type="ECO:0000313" key="10">
    <source>
        <dbReference type="Proteomes" id="UP000255277"/>
    </source>
</evidence>
<evidence type="ECO:0000256" key="6">
    <source>
        <dbReference type="RuleBase" id="RU004168"/>
    </source>
</evidence>
<evidence type="ECO:0000313" key="11">
    <source>
        <dbReference type="Proteomes" id="UP000321057"/>
    </source>
</evidence>
<keyword evidence="5 9" id="KW-0378">Hydrolase</keyword>
<feature type="domain" description="Acylphosphatase-like" evidence="7">
    <location>
        <begin position="3"/>
        <end position="89"/>
    </location>
</feature>
<evidence type="ECO:0000313" key="9">
    <source>
        <dbReference type="EMBL" id="SUM33017.1"/>
    </source>
</evidence>
<dbReference type="GO" id="GO:0003998">
    <property type="term" value="F:acylphosphatase activity"/>
    <property type="evidence" value="ECO:0007669"/>
    <property type="project" value="UniProtKB-EC"/>
</dbReference>
<dbReference type="EMBL" id="UHDK01000001">
    <property type="protein sequence ID" value="SUM33017.1"/>
    <property type="molecule type" value="Genomic_DNA"/>
</dbReference>
<organism evidence="9 10">
    <name type="scientific">Staphylococcus gallinarum</name>
    <dbReference type="NCBI Taxonomy" id="1293"/>
    <lineage>
        <taxon>Bacteria</taxon>
        <taxon>Bacillati</taxon>
        <taxon>Bacillota</taxon>
        <taxon>Bacilli</taxon>
        <taxon>Bacillales</taxon>
        <taxon>Staphylococcaceae</taxon>
        <taxon>Staphylococcus</taxon>
    </lineage>
</organism>
<dbReference type="NCBIfam" id="NF011005">
    <property type="entry name" value="PRK14431.1"/>
    <property type="match status" value="1"/>
</dbReference>
<dbReference type="RefSeq" id="WP_042738712.1">
    <property type="nucleotide sequence ID" value="NZ_BKAX01000003.1"/>
</dbReference>
<evidence type="ECO:0000256" key="4">
    <source>
        <dbReference type="ARBA" id="ARBA00047645"/>
    </source>
</evidence>
<dbReference type="Proteomes" id="UP000255277">
    <property type="component" value="Unassembled WGS sequence"/>
</dbReference>
<dbReference type="GO" id="GO:0016743">
    <property type="term" value="F:carboxyl- or carbamoyltransferase activity"/>
    <property type="evidence" value="ECO:0007669"/>
    <property type="project" value="TreeGrafter"/>
</dbReference>
<evidence type="ECO:0000313" key="8">
    <source>
        <dbReference type="EMBL" id="GEQ05100.1"/>
    </source>
</evidence>
<dbReference type="PANTHER" id="PTHR42959">
    <property type="entry name" value="CARBAMOYLTRANSFERASE"/>
    <property type="match status" value="1"/>
</dbReference>
<protein>
    <recommendedName>
        <fullName evidence="3 5">acylphosphatase</fullName>
        <ecNumber evidence="2 5">3.6.1.7</ecNumber>
    </recommendedName>
</protein>
<dbReference type="EC" id="3.6.1.7" evidence="2 5"/>
<proteinExistence type="inferred from homology"/>
<comment type="similarity">
    <text evidence="1 6">Belongs to the acylphosphatase family.</text>
</comment>
<gene>
    <name evidence="9" type="primary">acyP</name>
    <name evidence="9" type="ORF">NCTC12195_02470</name>
    <name evidence="8" type="ORF">SGA02_09280</name>
</gene>
<evidence type="ECO:0000259" key="7">
    <source>
        <dbReference type="PROSITE" id="PS51160"/>
    </source>
</evidence>
<dbReference type="Gene3D" id="3.30.70.100">
    <property type="match status" value="1"/>
</dbReference>
<feature type="active site" evidence="5">
    <location>
        <position position="18"/>
    </location>
</feature>
<dbReference type="InterPro" id="IPR051060">
    <property type="entry name" value="Carbamoyltrans_HypF-like"/>
</dbReference>
<sequence>MQCKHVKVFGIVQGVGFRYYTERLARKYGIAGTVENVSDYVEIFAQGEAESLAQFIDAVTQGASPASHVEDYIIEESDINHSWNKFRTI</sequence>
<feature type="active site" evidence="5">
    <location>
        <position position="36"/>
    </location>
</feature>
<dbReference type="InterPro" id="IPR017968">
    <property type="entry name" value="Acylphosphatase_CS"/>
</dbReference>
<dbReference type="AlphaFoldDB" id="A0A0D0SNH0"/>
<reference evidence="9 10" key="1">
    <citation type="submission" date="2018-06" db="EMBL/GenBank/DDBJ databases">
        <authorList>
            <consortium name="Pathogen Informatics"/>
            <person name="Doyle S."/>
        </authorList>
    </citation>
    <scope>NUCLEOTIDE SEQUENCE [LARGE SCALE GENOMIC DNA]</scope>
    <source>
        <strain evidence="9 10">NCTC12195</strain>
    </source>
</reference>
<evidence type="ECO:0000256" key="2">
    <source>
        <dbReference type="ARBA" id="ARBA00012150"/>
    </source>
</evidence>
<name>A0A0D0SNH0_STAGA</name>
<dbReference type="InterPro" id="IPR036046">
    <property type="entry name" value="Acylphosphatase-like_dom_sf"/>
</dbReference>
<dbReference type="STRING" id="1293.SH09_05965"/>
<evidence type="ECO:0000256" key="5">
    <source>
        <dbReference type="PROSITE-ProRule" id="PRU00520"/>
    </source>
</evidence>
<dbReference type="PROSITE" id="PS00150">
    <property type="entry name" value="ACYLPHOSPHATASE_1"/>
    <property type="match status" value="1"/>
</dbReference>
<dbReference type="PROSITE" id="PS51160">
    <property type="entry name" value="ACYLPHOSPHATASE_3"/>
    <property type="match status" value="1"/>
</dbReference>
<dbReference type="GO" id="GO:0051604">
    <property type="term" value="P:protein maturation"/>
    <property type="evidence" value="ECO:0007669"/>
    <property type="project" value="TreeGrafter"/>
</dbReference>
<dbReference type="GO" id="GO:0008270">
    <property type="term" value="F:zinc ion binding"/>
    <property type="evidence" value="ECO:0007669"/>
    <property type="project" value="TreeGrafter"/>
</dbReference>
<evidence type="ECO:0000256" key="1">
    <source>
        <dbReference type="ARBA" id="ARBA00005614"/>
    </source>
</evidence>
<accession>A0A0D0SNH0</accession>
<dbReference type="SUPFAM" id="SSF54975">
    <property type="entry name" value="Acylphosphatase/BLUF domain-like"/>
    <property type="match status" value="1"/>
</dbReference>
<dbReference type="OrthoDB" id="9808093at2"/>
<dbReference type="InterPro" id="IPR001792">
    <property type="entry name" value="Acylphosphatase-like_dom"/>
</dbReference>